<keyword evidence="5" id="KW-1185">Reference proteome</keyword>
<dbReference type="EMBL" id="JACSPR010000001">
    <property type="protein sequence ID" value="MBD8029097.1"/>
    <property type="molecule type" value="Genomic_DNA"/>
</dbReference>
<feature type="short sequence motif" description="HXTX 2" evidence="2">
    <location>
        <begin position="114"/>
        <end position="117"/>
    </location>
</feature>
<dbReference type="GO" id="GO:0008664">
    <property type="term" value="F:RNA 2',3'-cyclic 3'-phosphodiesterase activity"/>
    <property type="evidence" value="ECO:0007669"/>
    <property type="project" value="UniProtKB-EC"/>
</dbReference>
<feature type="active site" description="Proton acceptor" evidence="2">
    <location>
        <position position="114"/>
    </location>
</feature>
<dbReference type="RefSeq" id="WP_191732327.1">
    <property type="nucleotide sequence ID" value="NZ_JACSPR010000001.1"/>
</dbReference>
<comment type="caution">
    <text evidence="4">The sequence shown here is derived from an EMBL/GenBank/DDBJ whole genome shotgun (WGS) entry which is preliminary data.</text>
</comment>
<feature type="short sequence motif" description="HXTX 1" evidence="2">
    <location>
        <begin position="37"/>
        <end position="40"/>
    </location>
</feature>
<dbReference type="InterPro" id="IPR009097">
    <property type="entry name" value="Cyclic_Pdiesterase"/>
</dbReference>
<dbReference type="InterPro" id="IPR014051">
    <property type="entry name" value="Phosphoesterase_HXTX"/>
</dbReference>
<dbReference type="EC" id="3.1.4.58" evidence="2"/>
<name>A0A8I0HL18_9CORY</name>
<keyword evidence="1 2" id="KW-0378">Hydrolase</keyword>
<organism evidence="4 5">
    <name type="scientific">Corynebacterium gallinarum</name>
    <dbReference type="NCBI Taxonomy" id="2762214"/>
    <lineage>
        <taxon>Bacteria</taxon>
        <taxon>Bacillati</taxon>
        <taxon>Actinomycetota</taxon>
        <taxon>Actinomycetes</taxon>
        <taxon>Mycobacteriales</taxon>
        <taxon>Corynebacteriaceae</taxon>
        <taxon>Corynebacterium</taxon>
    </lineage>
</organism>
<evidence type="ECO:0000313" key="4">
    <source>
        <dbReference type="EMBL" id="MBD8029097.1"/>
    </source>
</evidence>
<dbReference type="PANTHER" id="PTHR35561:SF1">
    <property type="entry name" value="RNA 2',3'-CYCLIC PHOSPHODIESTERASE"/>
    <property type="match status" value="1"/>
</dbReference>
<feature type="domain" description="Phosphoesterase HXTX" evidence="3">
    <location>
        <begin position="7"/>
        <end position="81"/>
    </location>
</feature>
<evidence type="ECO:0000259" key="3">
    <source>
        <dbReference type="Pfam" id="PF02834"/>
    </source>
</evidence>
<dbReference type="HAMAP" id="MF_01940">
    <property type="entry name" value="RNA_CPDase"/>
    <property type="match status" value="1"/>
</dbReference>
<evidence type="ECO:0000313" key="5">
    <source>
        <dbReference type="Proteomes" id="UP000650224"/>
    </source>
</evidence>
<dbReference type="Pfam" id="PF02834">
    <property type="entry name" value="LigT_PEase"/>
    <property type="match status" value="1"/>
</dbReference>
<reference evidence="4 5" key="1">
    <citation type="submission" date="2020-08" db="EMBL/GenBank/DDBJ databases">
        <title>A Genomic Blueprint of the Chicken Gut Microbiome.</title>
        <authorList>
            <person name="Gilroy R."/>
            <person name="Ravi A."/>
            <person name="Getino M."/>
            <person name="Pursley I."/>
            <person name="Horton D.L."/>
            <person name="Alikhan N.-F."/>
            <person name="Baker D."/>
            <person name="Gharbi K."/>
            <person name="Hall N."/>
            <person name="Watson M."/>
            <person name="Adriaenssens E.M."/>
            <person name="Foster-Nyarko E."/>
            <person name="Jarju S."/>
            <person name="Secka A."/>
            <person name="Antonio M."/>
            <person name="Oren A."/>
            <person name="Chaudhuri R."/>
            <person name="La Ragione R.M."/>
            <person name="Hildebrand F."/>
            <person name="Pallen M.J."/>
        </authorList>
    </citation>
    <scope>NUCLEOTIDE SEQUENCE [LARGE SCALE GENOMIC DNA]</scope>
    <source>
        <strain evidence="4 5">Sa1YVA5</strain>
    </source>
</reference>
<dbReference type="PANTHER" id="PTHR35561">
    <property type="entry name" value="RNA 2',3'-CYCLIC PHOSPHODIESTERASE"/>
    <property type="match status" value="1"/>
</dbReference>
<dbReference type="GO" id="GO:0004113">
    <property type="term" value="F:2',3'-cyclic-nucleotide 3'-phosphodiesterase activity"/>
    <property type="evidence" value="ECO:0007669"/>
    <property type="project" value="InterPro"/>
</dbReference>
<dbReference type="InterPro" id="IPR004175">
    <property type="entry name" value="RNA_CPDase"/>
</dbReference>
<sequence length="185" mass="20563">MRLFAAITPPPEVTEHLVRTLRPLHGELRWGDPDNWHITLAFYGEQPDGAVEDLVDHLSVAARMNEDFTIRLKGAGSFNNKNLWMGIGGDTRALRALMADCLLDPSERKRQRAHLTVARPSQRMRIRGWDPVIPDLVRALAVYEGPDWHVSEIELVSSELGKGRSGGPLHDTVATLSLASAGRFV</sequence>
<comment type="catalytic activity">
    <reaction evidence="2">
        <text>a 3'-end 2',3'-cyclophospho-ribonucleotide-RNA + H2O = a 3'-end 2'-phospho-ribonucleotide-RNA + H(+)</text>
        <dbReference type="Rhea" id="RHEA:11828"/>
        <dbReference type="Rhea" id="RHEA-COMP:10464"/>
        <dbReference type="Rhea" id="RHEA-COMP:17353"/>
        <dbReference type="ChEBI" id="CHEBI:15377"/>
        <dbReference type="ChEBI" id="CHEBI:15378"/>
        <dbReference type="ChEBI" id="CHEBI:83064"/>
        <dbReference type="ChEBI" id="CHEBI:173113"/>
        <dbReference type="EC" id="3.1.4.58"/>
    </reaction>
</comment>
<comment type="function">
    <text evidence="2">Hydrolyzes RNA 2',3'-cyclic phosphodiester to an RNA 2'-phosphomonoester.</text>
</comment>
<feature type="active site" description="Proton donor" evidence="2">
    <location>
        <position position="37"/>
    </location>
</feature>
<dbReference type="Gene3D" id="3.90.1140.10">
    <property type="entry name" value="Cyclic phosphodiesterase"/>
    <property type="match status" value="1"/>
</dbReference>
<dbReference type="Proteomes" id="UP000650224">
    <property type="component" value="Unassembled WGS sequence"/>
</dbReference>
<dbReference type="SUPFAM" id="SSF55144">
    <property type="entry name" value="LigT-like"/>
    <property type="match status" value="1"/>
</dbReference>
<gene>
    <name evidence="4" type="primary">thpR</name>
    <name evidence="4" type="ORF">H9627_01925</name>
</gene>
<dbReference type="AlphaFoldDB" id="A0A8I0HL18"/>
<evidence type="ECO:0000256" key="2">
    <source>
        <dbReference type="HAMAP-Rule" id="MF_01940"/>
    </source>
</evidence>
<dbReference type="NCBIfam" id="TIGR02258">
    <property type="entry name" value="2_5_ligase"/>
    <property type="match status" value="1"/>
</dbReference>
<accession>A0A8I0HL18</accession>
<protein>
    <recommendedName>
        <fullName evidence="2">RNA 2',3'-cyclic phosphodiesterase</fullName>
        <shortName evidence="2">RNA 2',3'-CPDase</shortName>
        <ecNumber evidence="2">3.1.4.58</ecNumber>
    </recommendedName>
</protein>
<proteinExistence type="inferred from homology"/>
<evidence type="ECO:0000256" key="1">
    <source>
        <dbReference type="ARBA" id="ARBA00022801"/>
    </source>
</evidence>
<comment type="similarity">
    <text evidence="2">Belongs to the 2H phosphoesterase superfamily. ThpR family.</text>
</comment>